<accession>M0MJ90</accession>
<dbReference type="InParanoid" id="M0MJ90"/>
<dbReference type="EMBL" id="AOMD01000021">
    <property type="protein sequence ID" value="EMA44799.1"/>
    <property type="molecule type" value="Genomic_DNA"/>
</dbReference>
<reference evidence="2 3" key="1">
    <citation type="journal article" date="2014" name="PLoS Genet.">
        <title>Phylogenetically driven sequencing of extremely halophilic archaea reveals strategies for static and dynamic osmo-response.</title>
        <authorList>
            <person name="Becker E.A."/>
            <person name="Seitzer P.M."/>
            <person name="Tritt A."/>
            <person name="Larsen D."/>
            <person name="Krusor M."/>
            <person name="Yao A.I."/>
            <person name="Wu D."/>
            <person name="Madern D."/>
            <person name="Eisen J.A."/>
            <person name="Darling A.E."/>
            <person name="Facciotti M.T."/>
        </authorList>
    </citation>
    <scope>NUCLEOTIDE SEQUENCE [LARGE SCALE GENOMIC DNA]</scope>
    <source>
        <strain evidence="2 3">DSM 5350</strain>
    </source>
</reference>
<protein>
    <recommendedName>
        <fullName evidence="4">Membrane-bound metal-dependent hydrolase</fullName>
    </recommendedName>
</protein>
<evidence type="ECO:0000313" key="2">
    <source>
        <dbReference type="EMBL" id="EMA44799.1"/>
    </source>
</evidence>
<keyword evidence="1" id="KW-1133">Transmembrane helix</keyword>
<evidence type="ECO:0000256" key="1">
    <source>
        <dbReference type="SAM" id="Phobius"/>
    </source>
</evidence>
<gene>
    <name evidence="2" type="ORF">C449_09079</name>
</gene>
<feature type="transmembrane region" description="Helical" evidence="1">
    <location>
        <begin position="27"/>
        <end position="50"/>
    </location>
</feature>
<name>M0MJ90_9EURY</name>
<evidence type="ECO:0008006" key="4">
    <source>
        <dbReference type="Google" id="ProtNLM"/>
    </source>
</evidence>
<keyword evidence="1" id="KW-0472">Membrane</keyword>
<dbReference type="AlphaFoldDB" id="M0MJ90"/>
<keyword evidence="3" id="KW-1185">Reference proteome</keyword>
<feature type="transmembrane region" description="Helical" evidence="1">
    <location>
        <begin position="133"/>
        <end position="152"/>
    </location>
</feature>
<comment type="caution">
    <text evidence="2">The sequence shown here is derived from an EMBL/GenBank/DDBJ whole genome shotgun (WGS) entry which is preliminary data.</text>
</comment>
<dbReference type="Proteomes" id="UP000011669">
    <property type="component" value="Unassembled WGS sequence"/>
</dbReference>
<proteinExistence type="predicted"/>
<organism evidence="2 3">
    <name type="scientific">Halococcus saccharolyticus DSM 5350</name>
    <dbReference type="NCBI Taxonomy" id="1227455"/>
    <lineage>
        <taxon>Archaea</taxon>
        <taxon>Methanobacteriati</taxon>
        <taxon>Methanobacteriota</taxon>
        <taxon>Stenosarchaea group</taxon>
        <taxon>Halobacteria</taxon>
        <taxon>Halobacteriales</taxon>
        <taxon>Halococcaceae</taxon>
        <taxon>Halococcus</taxon>
    </lineage>
</organism>
<keyword evidence="1" id="KW-0812">Transmembrane</keyword>
<dbReference type="PATRIC" id="fig|1227455.4.peg.1861"/>
<sequence>MLYPELFEQRYLLALGGFGVLSDLDKFLGIPGALHSLVTLVPLCIGLIVAERVLRGRTAYSPLVAGFVLSHPLIDIIDGGPVPLFAPLIDAGIGLRYPMQVSFGEGPLGIVFEGPLLALATATPRAGFNTYGFINAFGVTSVLLFAVLYVGLERRSRHTSEAAEATSPHHRIER</sequence>
<evidence type="ECO:0000313" key="3">
    <source>
        <dbReference type="Proteomes" id="UP000011669"/>
    </source>
</evidence>